<sequence>MAEPLHPTYLYAQHIIESYHDALSVVPWAAPLIAAAEQHDSLSEFSPPMMPMVPVDRGLKVGIVGAGFGGLFAAMLLQHCGVDYEILEASDRVGGRLYTHKFSEDPWDYYDVGAMRFPNTKLMDPVLKLFDIIRVKRIPYYFTTDDNLLLFNEIRKERKDANIHTAKAFRIPGIGGVYASTGWSKLADVVTKPFVERLVQDAETGGKEGWRFMMKYDQYSSRGYMELTKGAEGSEPGFFPFPRNVVDWMELFNSSTNTYDYGLSDMVLEHLAFSWPGPKRDPEWFCVEDGSSEISKAMQKYLDAHKPLGSITKNTRVTAISYSTNASNNHKVVVTVASAGSTEKKSYAHVITTTTFPCLRTVDLSQARLSFSQRTAIRQLTYGPATKVGIKFKTAWWTDEALMKKYGRKPMEGGQSITDRMSRVVVYPSYGPYKRSTVLIASYAWTSDAQALSSLTLPGSEAELKRVILQDLVEVHGFDKAGGTYLEQQWVEAFPYSWTSDPYTMGAYAHFNAGQYKTFYRTMTMPAGNKRLHFAGEVVSARHAVLSFSWVLGALDASARAVYQVILTSFGKHSKEMKKLQEFWNMPEGWTTAKLFRQVAASEHDEATYMAGDPRI</sequence>
<gene>
    <name evidence="1" type="ORF">NM688_g4583</name>
</gene>
<organism evidence="1 2">
    <name type="scientific">Phlebia brevispora</name>
    <dbReference type="NCBI Taxonomy" id="194682"/>
    <lineage>
        <taxon>Eukaryota</taxon>
        <taxon>Fungi</taxon>
        <taxon>Dikarya</taxon>
        <taxon>Basidiomycota</taxon>
        <taxon>Agaricomycotina</taxon>
        <taxon>Agaricomycetes</taxon>
        <taxon>Polyporales</taxon>
        <taxon>Meruliaceae</taxon>
        <taxon>Phlebia</taxon>
    </lineage>
</organism>
<keyword evidence="2" id="KW-1185">Reference proteome</keyword>
<name>A0ACC1T2G8_9APHY</name>
<dbReference type="EMBL" id="JANHOG010000771">
    <property type="protein sequence ID" value="KAJ3551652.1"/>
    <property type="molecule type" value="Genomic_DNA"/>
</dbReference>
<comment type="caution">
    <text evidence="1">The sequence shown here is derived from an EMBL/GenBank/DDBJ whole genome shotgun (WGS) entry which is preliminary data.</text>
</comment>
<reference evidence="1" key="1">
    <citation type="submission" date="2022-07" db="EMBL/GenBank/DDBJ databases">
        <title>Genome Sequence of Phlebia brevispora.</title>
        <authorList>
            <person name="Buettner E."/>
        </authorList>
    </citation>
    <scope>NUCLEOTIDE SEQUENCE</scope>
    <source>
        <strain evidence="1">MPL23</strain>
    </source>
</reference>
<evidence type="ECO:0000313" key="1">
    <source>
        <dbReference type="EMBL" id="KAJ3551652.1"/>
    </source>
</evidence>
<accession>A0ACC1T2G8</accession>
<evidence type="ECO:0000313" key="2">
    <source>
        <dbReference type="Proteomes" id="UP001148662"/>
    </source>
</evidence>
<protein>
    <submittedName>
        <fullName evidence="1">Uncharacterized protein</fullName>
    </submittedName>
</protein>
<proteinExistence type="predicted"/>
<dbReference type="Proteomes" id="UP001148662">
    <property type="component" value="Unassembled WGS sequence"/>
</dbReference>